<proteinExistence type="predicted"/>
<evidence type="ECO:0000256" key="1">
    <source>
        <dbReference type="SAM" id="MobiDB-lite"/>
    </source>
</evidence>
<keyword evidence="2" id="KW-1133">Transmembrane helix</keyword>
<dbReference type="PANTHER" id="PTHR31414">
    <property type="entry name" value="TRANSMEMBRANE PROTEIN DDB_G0292058"/>
    <property type="match status" value="1"/>
</dbReference>
<evidence type="ECO:0000313" key="3">
    <source>
        <dbReference type="EMBL" id="KAG0493423.1"/>
    </source>
</evidence>
<feature type="transmembrane region" description="Helical" evidence="2">
    <location>
        <begin position="51"/>
        <end position="69"/>
    </location>
</feature>
<dbReference type="PANTHER" id="PTHR31414:SF16">
    <property type="entry name" value="TRANSMEMBRANE PROTEIN"/>
    <property type="match status" value="1"/>
</dbReference>
<reference evidence="3 4" key="1">
    <citation type="journal article" date="2020" name="Nat. Food">
        <title>A phased Vanilla planifolia genome enables genetic improvement of flavour and production.</title>
        <authorList>
            <person name="Hasing T."/>
            <person name="Tang H."/>
            <person name="Brym M."/>
            <person name="Khazi F."/>
            <person name="Huang T."/>
            <person name="Chambers A.H."/>
        </authorList>
    </citation>
    <scope>NUCLEOTIDE SEQUENCE [LARGE SCALE GENOMIC DNA]</scope>
    <source>
        <tissue evidence="3">Leaf</tissue>
    </source>
</reference>
<dbReference type="GO" id="GO:0016020">
    <property type="term" value="C:membrane"/>
    <property type="evidence" value="ECO:0007669"/>
    <property type="project" value="TreeGrafter"/>
</dbReference>
<keyword evidence="2" id="KW-0472">Membrane</keyword>
<feature type="region of interest" description="Disordered" evidence="1">
    <location>
        <begin position="84"/>
        <end position="105"/>
    </location>
</feature>
<dbReference type="InterPro" id="IPR040283">
    <property type="entry name" value="DDB_G0292058-like"/>
</dbReference>
<dbReference type="EMBL" id="JADCNM010000002">
    <property type="protein sequence ID" value="KAG0493423.1"/>
    <property type="molecule type" value="Genomic_DNA"/>
</dbReference>
<accession>A0A835RMS5</accession>
<dbReference type="Proteomes" id="UP000639772">
    <property type="component" value="Unassembled WGS sequence"/>
</dbReference>
<gene>
    <name evidence="3" type="ORF">HPP92_004417</name>
</gene>
<evidence type="ECO:0000256" key="2">
    <source>
        <dbReference type="SAM" id="Phobius"/>
    </source>
</evidence>
<organism evidence="3 4">
    <name type="scientific">Vanilla planifolia</name>
    <name type="common">Vanilla</name>
    <dbReference type="NCBI Taxonomy" id="51239"/>
    <lineage>
        <taxon>Eukaryota</taxon>
        <taxon>Viridiplantae</taxon>
        <taxon>Streptophyta</taxon>
        <taxon>Embryophyta</taxon>
        <taxon>Tracheophyta</taxon>
        <taxon>Spermatophyta</taxon>
        <taxon>Magnoliopsida</taxon>
        <taxon>Liliopsida</taxon>
        <taxon>Asparagales</taxon>
        <taxon>Orchidaceae</taxon>
        <taxon>Vanilloideae</taxon>
        <taxon>Vanilleae</taxon>
        <taxon>Vanilla</taxon>
    </lineage>
</organism>
<protein>
    <submittedName>
        <fullName evidence="3">Uncharacterized protein</fullName>
    </submittedName>
</protein>
<comment type="caution">
    <text evidence="3">The sequence shown here is derived from an EMBL/GenBank/DDBJ whole genome shotgun (WGS) entry which is preliminary data.</text>
</comment>
<evidence type="ECO:0000313" key="4">
    <source>
        <dbReference type="Proteomes" id="UP000639772"/>
    </source>
</evidence>
<keyword evidence="2" id="KW-0812">Transmembrane</keyword>
<sequence>MYTQLVIAVNASYALDHYAPLLLSLQDCKFVCETFNSITDRYVRIWRNLRLVAGLVLISVGVMLCLIFVDCLCKPPPKGRGYVPVSEDKEASDDNIPVSREHVST</sequence>
<dbReference type="OrthoDB" id="1999227at2759"/>
<dbReference type="AlphaFoldDB" id="A0A835RMS5"/>
<name>A0A835RMS5_VANPL</name>